<dbReference type="EMBL" id="JAYMYQ010000011">
    <property type="protein sequence ID" value="KAK7306432.1"/>
    <property type="molecule type" value="Genomic_DNA"/>
</dbReference>
<name>A0AAN9JWL9_CANGL</name>
<gene>
    <name evidence="1" type="ORF">VNO77_44372</name>
</gene>
<reference evidence="1 2" key="1">
    <citation type="submission" date="2024-01" db="EMBL/GenBank/DDBJ databases">
        <title>The genomes of 5 underutilized Papilionoideae crops provide insights into root nodulation and disease resistanc.</title>
        <authorList>
            <person name="Jiang F."/>
        </authorList>
    </citation>
    <scope>NUCLEOTIDE SEQUENCE [LARGE SCALE GENOMIC DNA]</scope>
    <source>
        <strain evidence="1">LVBAO_FW01</strain>
        <tissue evidence="1">Leaves</tissue>
    </source>
</reference>
<sequence length="73" mass="8164">MICSSKINKMTSFSPNAFSSLLMGPRDPVLNCRSYLSFTHKNSAAFIFNTNLKFLVDQFNTSVRSLLIPNSSL</sequence>
<comment type="caution">
    <text evidence="1">The sequence shown here is derived from an EMBL/GenBank/DDBJ whole genome shotgun (WGS) entry which is preliminary data.</text>
</comment>
<dbReference type="AlphaFoldDB" id="A0AAN9JWL9"/>
<proteinExistence type="predicted"/>
<protein>
    <submittedName>
        <fullName evidence="1">Uncharacterized protein</fullName>
    </submittedName>
</protein>
<dbReference type="Proteomes" id="UP001367508">
    <property type="component" value="Unassembled WGS sequence"/>
</dbReference>
<evidence type="ECO:0000313" key="1">
    <source>
        <dbReference type="EMBL" id="KAK7306432.1"/>
    </source>
</evidence>
<organism evidence="1 2">
    <name type="scientific">Canavalia gladiata</name>
    <name type="common">Sword bean</name>
    <name type="synonym">Dolichos gladiatus</name>
    <dbReference type="NCBI Taxonomy" id="3824"/>
    <lineage>
        <taxon>Eukaryota</taxon>
        <taxon>Viridiplantae</taxon>
        <taxon>Streptophyta</taxon>
        <taxon>Embryophyta</taxon>
        <taxon>Tracheophyta</taxon>
        <taxon>Spermatophyta</taxon>
        <taxon>Magnoliopsida</taxon>
        <taxon>eudicotyledons</taxon>
        <taxon>Gunneridae</taxon>
        <taxon>Pentapetalae</taxon>
        <taxon>rosids</taxon>
        <taxon>fabids</taxon>
        <taxon>Fabales</taxon>
        <taxon>Fabaceae</taxon>
        <taxon>Papilionoideae</taxon>
        <taxon>50 kb inversion clade</taxon>
        <taxon>NPAAA clade</taxon>
        <taxon>indigoferoid/millettioid clade</taxon>
        <taxon>Phaseoleae</taxon>
        <taxon>Canavalia</taxon>
    </lineage>
</organism>
<accession>A0AAN9JWL9</accession>
<keyword evidence="2" id="KW-1185">Reference proteome</keyword>
<evidence type="ECO:0000313" key="2">
    <source>
        <dbReference type="Proteomes" id="UP001367508"/>
    </source>
</evidence>